<dbReference type="AlphaFoldDB" id="A0A6N8DI23"/>
<reference evidence="1 2" key="1">
    <citation type="submission" date="2019-11" db="EMBL/GenBank/DDBJ databases">
        <title>Whole-genome sequence of a Rhodoblastus acidophilus DSM 142.</title>
        <authorList>
            <person name="Kyndt J.A."/>
            <person name="Meyer T.E."/>
        </authorList>
    </citation>
    <scope>NUCLEOTIDE SEQUENCE [LARGE SCALE GENOMIC DNA]</scope>
    <source>
        <strain evidence="1 2">DSM 142</strain>
    </source>
</reference>
<comment type="caution">
    <text evidence="1">The sequence shown here is derived from an EMBL/GenBank/DDBJ whole genome shotgun (WGS) entry which is preliminary data.</text>
</comment>
<gene>
    <name evidence="1" type="ORF">GJ654_03315</name>
</gene>
<dbReference type="EMBL" id="WNKS01000002">
    <property type="protein sequence ID" value="MTV30019.1"/>
    <property type="molecule type" value="Genomic_DNA"/>
</dbReference>
<name>A0A6N8DI23_RHOAC</name>
<accession>A0A6N8DI23</accession>
<dbReference type="OrthoDB" id="8453622at2"/>
<evidence type="ECO:0000313" key="1">
    <source>
        <dbReference type="EMBL" id="MTV30019.1"/>
    </source>
</evidence>
<dbReference type="Proteomes" id="UP000439113">
    <property type="component" value="Unassembled WGS sequence"/>
</dbReference>
<organism evidence="1 2">
    <name type="scientific">Rhodoblastus acidophilus</name>
    <name type="common">Rhodopseudomonas acidophila</name>
    <dbReference type="NCBI Taxonomy" id="1074"/>
    <lineage>
        <taxon>Bacteria</taxon>
        <taxon>Pseudomonadati</taxon>
        <taxon>Pseudomonadota</taxon>
        <taxon>Alphaproteobacteria</taxon>
        <taxon>Hyphomicrobiales</taxon>
        <taxon>Rhodoblastaceae</taxon>
        <taxon>Rhodoblastus</taxon>
    </lineage>
</organism>
<sequence length="182" mass="19439">MLAPRVTLSELGEFIGLCLATASHVVATAGQSRPPMLIEREVGFLSGAKINTRSITVREAPNPEAAASQSMLIAQSEFSRRLPKARCLAAVLFVAHRDRGAGAWRPAILVRAGSAKLGKEYLAVLNFSQSCSGQLEGFEELALDIPKELGRGFEAGEHDALMTSIRIGRDGAPAEIREAAAW</sequence>
<protein>
    <submittedName>
        <fullName evidence="1">Uncharacterized protein</fullName>
    </submittedName>
</protein>
<dbReference type="RefSeq" id="WP_155444680.1">
    <property type="nucleotide sequence ID" value="NZ_JAOQNR010000002.1"/>
</dbReference>
<proteinExistence type="predicted"/>
<evidence type="ECO:0000313" key="2">
    <source>
        <dbReference type="Proteomes" id="UP000439113"/>
    </source>
</evidence>